<sequence length="133" mass="14141">MYVPVAHSATPEVGFPNESGISVVTLDQIPRWIDAEQSVGHDDNGDSSFSNPYFPDPLTSQSEADSGGIGSVSRFPVDNEVNLKIYLWRGNPWNLEVDAVVNSTNEVMDEAHSSAGLHAAAGPGLAEECATLV</sequence>
<dbReference type="AlphaFoldDB" id="A0A444Z4F1"/>
<comment type="caution">
    <text evidence="2">The sequence shown here is derived from an EMBL/GenBank/DDBJ whole genome shotgun (WGS) entry which is preliminary data.</text>
</comment>
<proteinExistence type="predicted"/>
<evidence type="ECO:0008006" key="4">
    <source>
        <dbReference type="Google" id="ProtNLM"/>
    </source>
</evidence>
<evidence type="ECO:0000313" key="2">
    <source>
        <dbReference type="EMBL" id="RYR09097.1"/>
    </source>
</evidence>
<name>A0A444Z4F1_ARAHY</name>
<dbReference type="Proteomes" id="UP000289738">
    <property type="component" value="Chromosome B05"/>
</dbReference>
<gene>
    <name evidence="2" type="ORF">Ahy_B05g077187</name>
</gene>
<organism evidence="2 3">
    <name type="scientific">Arachis hypogaea</name>
    <name type="common">Peanut</name>
    <dbReference type="NCBI Taxonomy" id="3818"/>
    <lineage>
        <taxon>Eukaryota</taxon>
        <taxon>Viridiplantae</taxon>
        <taxon>Streptophyta</taxon>
        <taxon>Embryophyta</taxon>
        <taxon>Tracheophyta</taxon>
        <taxon>Spermatophyta</taxon>
        <taxon>Magnoliopsida</taxon>
        <taxon>eudicotyledons</taxon>
        <taxon>Gunneridae</taxon>
        <taxon>Pentapetalae</taxon>
        <taxon>rosids</taxon>
        <taxon>fabids</taxon>
        <taxon>Fabales</taxon>
        <taxon>Fabaceae</taxon>
        <taxon>Papilionoideae</taxon>
        <taxon>50 kb inversion clade</taxon>
        <taxon>dalbergioids sensu lato</taxon>
        <taxon>Dalbergieae</taxon>
        <taxon>Pterocarpus clade</taxon>
        <taxon>Arachis</taxon>
    </lineage>
</organism>
<dbReference type="PANTHER" id="PTHR11106">
    <property type="entry name" value="GANGLIOSIDE INDUCED DIFFERENTIATION ASSOCIATED PROTEIN 2-RELATED"/>
    <property type="match status" value="1"/>
</dbReference>
<feature type="region of interest" description="Disordered" evidence="1">
    <location>
        <begin position="34"/>
        <end position="71"/>
    </location>
</feature>
<keyword evidence="3" id="KW-1185">Reference proteome</keyword>
<dbReference type="PANTHER" id="PTHR11106:SF72">
    <property type="entry name" value="GANGLIOSIDE-INDUCED DIFFERENTIATION-ASSOCIATED PROTEIN 2"/>
    <property type="match status" value="1"/>
</dbReference>
<dbReference type="EMBL" id="SDMP01000015">
    <property type="protein sequence ID" value="RYR09097.1"/>
    <property type="molecule type" value="Genomic_DNA"/>
</dbReference>
<accession>A0A444Z4F1</accession>
<dbReference type="InterPro" id="IPR043472">
    <property type="entry name" value="Macro_dom-like"/>
</dbReference>
<protein>
    <recommendedName>
        <fullName evidence="4">Macro domain-containing protein</fullName>
    </recommendedName>
</protein>
<dbReference type="SUPFAM" id="SSF52949">
    <property type="entry name" value="Macro domain-like"/>
    <property type="match status" value="1"/>
</dbReference>
<evidence type="ECO:0000256" key="1">
    <source>
        <dbReference type="SAM" id="MobiDB-lite"/>
    </source>
</evidence>
<evidence type="ECO:0000313" key="3">
    <source>
        <dbReference type="Proteomes" id="UP000289738"/>
    </source>
</evidence>
<reference evidence="2 3" key="1">
    <citation type="submission" date="2019-01" db="EMBL/GenBank/DDBJ databases">
        <title>Sequencing of cultivated peanut Arachis hypogaea provides insights into genome evolution and oil improvement.</title>
        <authorList>
            <person name="Chen X."/>
        </authorList>
    </citation>
    <scope>NUCLEOTIDE SEQUENCE [LARGE SCALE GENOMIC DNA]</scope>
    <source>
        <strain evidence="3">cv. Fuhuasheng</strain>
        <tissue evidence="2">Leaves</tissue>
    </source>
</reference>
<dbReference type="Gene3D" id="3.40.220.10">
    <property type="entry name" value="Leucine Aminopeptidase, subunit E, domain 1"/>
    <property type="match status" value="1"/>
</dbReference>
<dbReference type="STRING" id="3818.A0A444Z4F1"/>